<dbReference type="EMBL" id="BART01036747">
    <property type="protein sequence ID" value="GAH14081.1"/>
    <property type="molecule type" value="Genomic_DNA"/>
</dbReference>
<sequence length="32" mass="4132">DMRYKEIAQLLDRSYDSIDRKIYRLRRQRIIF</sequence>
<comment type="caution">
    <text evidence="1">The sequence shown here is derived from an EMBL/GenBank/DDBJ whole genome shotgun (WGS) entry which is preliminary data.</text>
</comment>
<feature type="non-terminal residue" evidence="1">
    <location>
        <position position="1"/>
    </location>
</feature>
<name>X1CZW1_9ZZZZ</name>
<accession>X1CZW1</accession>
<organism evidence="1">
    <name type="scientific">marine sediment metagenome</name>
    <dbReference type="NCBI Taxonomy" id="412755"/>
    <lineage>
        <taxon>unclassified sequences</taxon>
        <taxon>metagenomes</taxon>
        <taxon>ecological metagenomes</taxon>
    </lineage>
</organism>
<protein>
    <submittedName>
        <fullName evidence="1">Uncharacterized protein</fullName>
    </submittedName>
</protein>
<reference evidence="1" key="1">
    <citation type="journal article" date="2014" name="Front. Microbiol.">
        <title>High frequency of phylogenetically diverse reductive dehalogenase-homologous genes in deep subseafloor sedimentary metagenomes.</title>
        <authorList>
            <person name="Kawai M."/>
            <person name="Futagami T."/>
            <person name="Toyoda A."/>
            <person name="Takaki Y."/>
            <person name="Nishi S."/>
            <person name="Hori S."/>
            <person name="Arai W."/>
            <person name="Tsubouchi T."/>
            <person name="Morono Y."/>
            <person name="Uchiyama I."/>
            <person name="Ito T."/>
            <person name="Fujiyama A."/>
            <person name="Inagaki F."/>
            <person name="Takami H."/>
        </authorList>
    </citation>
    <scope>NUCLEOTIDE SEQUENCE</scope>
    <source>
        <strain evidence="1">Expedition CK06-06</strain>
    </source>
</reference>
<proteinExistence type="predicted"/>
<evidence type="ECO:0000313" key="1">
    <source>
        <dbReference type="EMBL" id="GAH14081.1"/>
    </source>
</evidence>
<gene>
    <name evidence="1" type="ORF">S01H4_61820</name>
</gene>
<dbReference type="AlphaFoldDB" id="X1CZW1"/>